<evidence type="ECO:0000256" key="7">
    <source>
        <dbReference type="HAMAP-Rule" id="MF_00147"/>
    </source>
</evidence>
<evidence type="ECO:0000256" key="5">
    <source>
        <dbReference type="ARBA" id="ARBA00023152"/>
    </source>
</evidence>
<evidence type="ECO:0000256" key="2">
    <source>
        <dbReference type="ARBA" id="ARBA00007422"/>
    </source>
</evidence>
<dbReference type="PATRIC" id="fig|1391654.3.peg.7587"/>
<gene>
    <name evidence="7" type="primary">tpiA</name>
    <name evidence="9" type="ORF">AKJ09_07476</name>
</gene>
<dbReference type="AlphaFoldDB" id="A0A0K1Q505"/>
<dbReference type="CDD" id="cd00311">
    <property type="entry name" value="TIM"/>
    <property type="match status" value="1"/>
</dbReference>
<keyword evidence="6 7" id="KW-0413">Isomerase</keyword>
<keyword evidence="10" id="KW-1185">Reference proteome</keyword>
<dbReference type="OrthoDB" id="9809429at2"/>
<dbReference type="HAMAP" id="MF_00147_B">
    <property type="entry name" value="TIM_B"/>
    <property type="match status" value="1"/>
</dbReference>
<dbReference type="GO" id="GO:0019563">
    <property type="term" value="P:glycerol catabolic process"/>
    <property type="evidence" value="ECO:0007669"/>
    <property type="project" value="TreeGrafter"/>
</dbReference>
<dbReference type="SUPFAM" id="SSF51351">
    <property type="entry name" value="Triosephosphate isomerase (TIM)"/>
    <property type="match status" value="1"/>
</dbReference>
<dbReference type="PROSITE" id="PS51440">
    <property type="entry name" value="TIM_2"/>
    <property type="match status" value="1"/>
</dbReference>
<dbReference type="InterPro" id="IPR000652">
    <property type="entry name" value="Triosephosphate_isomerase"/>
</dbReference>
<dbReference type="UniPathway" id="UPA00138"/>
<dbReference type="Pfam" id="PF00121">
    <property type="entry name" value="TIM"/>
    <property type="match status" value="1"/>
</dbReference>
<evidence type="ECO:0000256" key="3">
    <source>
        <dbReference type="ARBA" id="ARBA00022432"/>
    </source>
</evidence>
<comment type="function">
    <text evidence="7">Involved in the gluconeogenesis. Catalyzes stereospecifically the conversion of dihydroxyacetone phosphate (DHAP) to D-glyceraldehyde-3-phosphate (G3P).</text>
</comment>
<comment type="pathway">
    <text evidence="7 8">Carbohydrate biosynthesis; gluconeogenesis.</text>
</comment>
<evidence type="ECO:0000256" key="1">
    <source>
        <dbReference type="ARBA" id="ARBA00004680"/>
    </source>
</evidence>
<feature type="binding site" evidence="7">
    <location>
        <begin position="235"/>
        <end position="236"/>
    </location>
    <ligand>
        <name>substrate</name>
    </ligand>
</feature>
<dbReference type="RefSeq" id="WP_146652034.1">
    <property type="nucleotide sequence ID" value="NZ_CP012333.1"/>
</dbReference>
<proteinExistence type="inferred from homology"/>
<organism evidence="9 10">
    <name type="scientific">Labilithrix luteola</name>
    <dbReference type="NCBI Taxonomy" id="1391654"/>
    <lineage>
        <taxon>Bacteria</taxon>
        <taxon>Pseudomonadati</taxon>
        <taxon>Myxococcota</taxon>
        <taxon>Polyangia</taxon>
        <taxon>Polyangiales</taxon>
        <taxon>Labilitrichaceae</taxon>
        <taxon>Labilithrix</taxon>
    </lineage>
</organism>
<dbReference type="FunFam" id="3.20.20.70:FF:000016">
    <property type="entry name" value="Triosephosphate isomerase"/>
    <property type="match status" value="1"/>
</dbReference>
<dbReference type="STRING" id="1391654.AKJ09_07476"/>
<evidence type="ECO:0000313" key="10">
    <source>
        <dbReference type="Proteomes" id="UP000064967"/>
    </source>
</evidence>
<dbReference type="InterPro" id="IPR013785">
    <property type="entry name" value="Aldolase_TIM"/>
</dbReference>
<dbReference type="PROSITE" id="PS00171">
    <property type="entry name" value="TIM_1"/>
    <property type="match status" value="1"/>
</dbReference>
<feature type="active site" description="Proton acceptor" evidence="7">
    <location>
        <position position="169"/>
    </location>
</feature>
<dbReference type="GO" id="GO:0006096">
    <property type="term" value="P:glycolytic process"/>
    <property type="evidence" value="ECO:0007669"/>
    <property type="project" value="UniProtKB-UniRule"/>
</dbReference>
<keyword evidence="4 7" id="KW-0963">Cytoplasm</keyword>
<name>A0A0K1Q505_9BACT</name>
<comment type="subunit">
    <text evidence="7 8">Homodimer.</text>
</comment>
<feature type="active site" description="Electrophile" evidence="7">
    <location>
        <position position="98"/>
    </location>
</feature>
<dbReference type="InterPro" id="IPR022896">
    <property type="entry name" value="TrioseP_Isoase_bac/euk"/>
</dbReference>
<dbReference type="GO" id="GO:0005829">
    <property type="term" value="C:cytosol"/>
    <property type="evidence" value="ECO:0007669"/>
    <property type="project" value="TreeGrafter"/>
</dbReference>
<reference evidence="9 10" key="1">
    <citation type="submission" date="2015-08" db="EMBL/GenBank/DDBJ databases">
        <authorList>
            <person name="Babu N.S."/>
            <person name="Beckwith C.J."/>
            <person name="Beseler K.G."/>
            <person name="Brison A."/>
            <person name="Carone J.V."/>
            <person name="Caskin T.P."/>
            <person name="Diamond M."/>
            <person name="Durham M.E."/>
            <person name="Foxe J.M."/>
            <person name="Go M."/>
            <person name="Henderson B.A."/>
            <person name="Jones I.B."/>
            <person name="McGettigan J.A."/>
            <person name="Micheletti S.J."/>
            <person name="Nasrallah M.E."/>
            <person name="Ortiz D."/>
            <person name="Piller C.R."/>
            <person name="Privatt S.R."/>
            <person name="Schneider S.L."/>
            <person name="Sharp S."/>
            <person name="Smith T.C."/>
            <person name="Stanton J.D."/>
            <person name="Ullery H.E."/>
            <person name="Wilson R.J."/>
            <person name="Serrano M.G."/>
            <person name="Buck G."/>
            <person name="Lee V."/>
            <person name="Wang Y."/>
            <person name="Carvalho R."/>
            <person name="Voegtly L."/>
            <person name="Shi R."/>
            <person name="Duckworth R."/>
            <person name="Johnson A."/>
            <person name="Loviza R."/>
            <person name="Walstead R."/>
            <person name="Shah Z."/>
            <person name="Kiflezghi M."/>
            <person name="Wade K."/>
            <person name="Ball S.L."/>
            <person name="Bradley K.W."/>
            <person name="Asai D.J."/>
            <person name="Bowman C.A."/>
            <person name="Russell D.A."/>
            <person name="Pope W.H."/>
            <person name="Jacobs-Sera D."/>
            <person name="Hendrix R.W."/>
            <person name="Hatfull G.F."/>
        </authorList>
    </citation>
    <scope>NUCLEOTIDE SEQUENCE [LARGE SCALE GENOMIC DNA]</scope>
    <source>
        <strain evidence="9 10">DSM 27648</strain>
    </source>
</reference>
<comment type="subcellular location">
    <subcellularLocation>
        <location evidence="7 8">Cytoplasm</location>
    </subcellularLocation>
</comment>
<dbReference type="EMBL" id="CP012333">
    <property type="protein sequence ID" value="AKV00813.1"/>
    <property type="molecule type" value="Genomic_DNA"/>
</dbReference>
<comment type="similarity">
    <text evidence="2 7 8">Belongs to the triosephosphate isomerase family.</text>
</comment>
<feature type="binding site" evidence="7">
    <location>
        <position position="214"/>
    </location>
    <ligand>
        <name>substrate</name>
    </ligand>
</feature>
<dbReference type="NCBIfam" id="TIGR00419">
    <property type="entry name" value="tim"/>
    <property type="match status" value="1"/>
</dbReference>
<comment type="pathway">
    <text evidence="1 7 8">Carbohydrate degradation; glycolysis; D-glyceraldehyde 3-phosphate from glycerone phosphate: step 1/1.</text>
</comment>
<accession>A0A0K1Q505</accession>
<protein>
    <recommendedName>
        <fullName evidence="7 8">Triosephosphate isomerase</fullName>
        <shortName evidence="7">TIM</shortName>
        <shortName evidence="7">TPI</shortName>
        <ecNumber evidence="7 8">5.3.1.1</ecNumber>
    </recommendedName>
    <alternativeName>
        <fullName evidence="7">Triose-phosphate isomerase</fullName>
    </alternativeName>
</protein>
<dbReference type="Proteomes" id="UP000064967">
    <property type="component" value="Chromosome"/>
</dbReference>
<comment type="catalytic activity">
    <reaction evidence="7 8">
        <text>D-glyceraldehyde 3-phosphate = dihydroxyacetone phosphate</text>
        <dbReference type="Rhea" id="RHEA:18585"/>
        <dbReference type="ChEBI" id="CHEBI:57642"/>
        <dbReference type="ChEBI" id="CHEBI:59776"/>
        <dbReference type="EC" id="5.3.1.1"/>
    </reaction>
</comment>
<keyword evidence="3 7" id="KW-0312">Gluconeogenesis</keyword>
<evidence type="ECO:0000313" key="9">
    <source>
        <dbReference type="EMBL" id="AKV00813.1"/>
    </source>
</evidence>
<dbReference type="PANTHER" id="PTHR21139:SF42">
    <property type="entry name" value="TRIOSEPHOSPHATE ISOMERASE"/>
    <property type="match status" value="1"/>
</dbReference>
<dbReference type="UniPathway" id="UPA00109">
    <property type="reaction ID" value="UER00189"/>
</dbReference>
<dbReference type="Gene3D" id="3.20.20.70">
    <property type="entry name" value="Aldolase class I"/>
    <property type="match status" value="1"/>
</dbReference>
<dbReference type="GO" id="GO:0006094">
    <property type="term" value="P:gluconeogenesis"/>
    <property type="evidence" value="ECO:0007669"/>
    <property type="project" value="UniProtKB-UniRule"/>
</dbReference>
<dbReference type="InterPro" id="IPR020861">
    <property type="entry name" value="Triosephosphate_isomerase_AS"/>
</dbReference>
<evidence type="ECO:0000256" key="6">
    <source>
        <dbReference type="ARBA" id="ARBA00023235"/>
    </source>
</evidence>
<dbReference type="GO" id="GO:0046166">
    <property type="term" value="P:glyceraldehyde-3-phosphate biosynthetic process"/>
    <property type="evidence" value="ECO:0007669"/>
    <property type="project" value="TreeGrafter"/>
</dbReference>
<dbReference type="EC" id="5.3.1.1" evidence="7 8"/>
<evidence type="ECO:0000256" key="4">
    <source>
        <dbReference type="ARBA" id="ARBA00022490"/>
    </source>
</evidence>
<feature type="binding site" evidence="7">
    <location>
        <begin position="12"/>
        <end position="14"/>
    </location>
    <ligand>
        <name>substrate</name>
    </ligand>
</feature>
<keyword evidence="5 7" id="KW-0324">Glycolysis</keyword>
<dbReference type="KEGG" id="llu:AKJ09_07476"/>
<dbReference type="InterPro" id="IPR035990">
    <property type="entry name" value="TIM_sf"/>
</dbReference>
<evidence type="ECO:0000256" key="8">
    <source>
        <dbReference type="RuleBase" id="RU363013"/>
    </source>
</evidence>
<feature type="binding site" evidence="7">
    <location>
        <position position="175"/>
    </location>
    <ligand>
        <name>substrate</name>
    </ligand>
</feature>
<dbReference type="PANTHER" id="PTHR21139">
    <property type="entry name" value="TRIOSEPHOSPHATE ISOMERASE"/>
    <property type="match status" value="1"/>
</dbReference>
<dbReference type="GO" id="GO:0004807">
    <property type="term" value="F:triose-phosphate isomerase activity"/>
    <property type="evidence" value="ECO:0007669"/>
    <property type="project" value="UniProtKB-UniRule"/>
</dbReference>
<sequence>MNPSRRPLIAGNWKMFHGGRKGVELAQECATFAGGLPGVDIVVAPPFTALAAVASVLEGSPVGLAAQNVYPKDEGAFTGEISPPMLKECGCSWVIVGHSERREHFGERNTFVAEKVAATLQAGLLPIVCVGESLAQRQANETLLIVKQQVDAFLDILAQSKAAVAIAYEPVWAIGTGKVAGPAEAEEVHAAIRTWLSTRDEGLAARTRILYGGSVKPDNAAALLACPNVDGALVGGASLDAGSFSAIARAAAK</sequence>